<evidence type="ECO:0000256" key="9">
    <source>
        <dbReference type="ARBA" id="ARBA00023065"/>
    </source>
</evidence>
<evidence type="ECO:0000256" key="5">
    <source>
        <dbReference type="ARBA" id="ARBA00022741"/>
    </source>
</evidence>
<dbReference type="HAMAP" id="MF_00276">
    <property type="entry name" value="KdpC"/>
    <property type="match status" value="1"/>
</dbReference>
<evidence type="ECO:0000256" key="10">
    <source>
        <dbReference type="ARBA" id="ARBA00023136"/>
    </source>
</evidence>
<keyword evidence="7 11" id="KW-0630">Potassium</keyword>
<dbReference type="NCBIfam" id="TIGR00681">
    <property type="entry name" value="kdpC"/>
    <property type="match status" value="1"/>
</dbReference>
<sequence length="204" mass="20975">MNATISKTTTQPANAGVWRPAVGLAAVSLLLFGFVYSMAGIGLGQLLFPAQANGSLLVQDGRVVGSALVAQPFTDVRYFAPRPSAAAFDPMAAAGSNQARSNPALAERIAAETQRIALREGIAPTAVPADLVTQSGSGVDPDISPAAADVQIARVAHARGVPPAAVRSLVERHTAQPTLGVLGEARVNVLALNLALDRAFPRQP</sequence>
<dbReference type="PIRSF" id="PIRSF001296">
    <property type="entry name" value="K_ATPase_KdpC"/>
    <property type="match status" value="1"/>
</dbReference>
<keyword evidence="9 11" id="KW-0406">Ion transport</keyword>
<comment type="subunit">
    <text evidence="11">The system is composed of three essential subunits: KdpA, KdpB and KdpC.</text>
</comment>
<comment type="caution">
    <text evidence="12">The sequence shown here is derived from an EMBL/GenBank/DDBJ whole genome shotgun (WGS) entry which is preliminary data.</text>
</comment>
<keyword evidence="4 11" id="KW-0812">Transmembrane</keyword>
<comment type="subcellular location">
    <subcellularLocation>
        <location evidence="11">Cell membrane</location>
        <topology evidence="11">Single-pass membrane protein</topology>
    </subcellularLocation>
</comment>
<comment type="similarity">
    <text evidence="11">Belongs to the KdpC family.</text>
</comment>
<dbReference type="InterPro" id="IPR003820">
    <property type="entry name" value="KdpC"/>
</dbReference>
<evidence type="ECO:0000256" key="8">
    <source>
        <dbReference type="ARBA" id="ARBA00022989"/>
    </source>
</evidence>
<protein>
    <recommendedName>
        <fullName evidence="11">Potassium-transporting ATPase KdpC subunit</fullName>
    </recommendedName>
    <alternativeName>
        <fullName evidence="11">ATP phosphohydrolase [potassium-transporting] C chain</fullName>
    </alternativeName>
    <alternativeName>
        <fullName evidence="11">Potassium-binding and translocating subunit C</fullName>
    </alternativeName>
    <alternativeName>
        <fullName evidence="11">Potassium-translocating ATPase C chain</fullName>
    </alternativeName>
</protein>
<proteinExistence type="inferred from homology"/>
<gene>
    <name evidence="11 12" type="primary">kdpC</name>
    <name evidence="12" type="ORF">GAK30_03313</name>
</gene>
<evidence type="ECO:0000256" key="1">
    <source>
        <dbReference type="ARBA" id="ARBA00022448"/>
    </source>
</evidence>
<dbReference type="EMBL" id="WNDQ01000064">
    <property type="protein sequence ID" value="KAF1019114.1"/>
    <property type="molecule type" value="Genomic_DNA"/>
</dbReference>
<reference evidence="13" key="1">
    <citation type="journal article" date="2020" name="MBio">
        <title>Horizontal gene transfer to a defensive symbiont with a reduced genome amongst a multipartite beetle microbiome.</title>
        <authorList>
            <person name="Waterworth S.C."/>
            <person name="Florez L.V."/>
            <person name="Rees E.R."/>
            <person name="Hertweck C."/>
            <person name="Kaltenpoth M."/>
            <person name="Kwan J.C."/>
        </authorList>
    </citation>
    <scope>NUCLEOTIDE SEQUENCE [LARGE SCALE GENOMIC DNA]</scope>
</reference>
<dbReference type="Pfam" id="PF02669">
    <property type="entry name" value="KdpC"/>
    <property type="match status" value="1"/>
</dbReference>
<accession>A0A7V8JPB7</accession>
<dbReference type="PANTHER" id="PTHR30042:SF2">
    <property type="entry name" value="POTASSIUM-TRANSPORTING ATPASE KDPC SUBUNIT"/>
    <property type="match status" value="1"/>
</dbReference>
<evidence type="ECO:0000313" key="13">
    <source>
        <dbReference type="Proteomes" id="UP000461670"/>
    </source>
</evidence>
<dbReference type="AlphaFoldDB" id="A0A7V8JPB7"/>
<evidence type="ECO:0000256" key="11">
    <source>
        <dbReference type="HAMAP-Rule" id="MF_00276"/>
    </source>
</evidence>
<dbReference type="Proteomes" id="UP000461670">
    <property type="component" value="Unassembled WGS sequence"/>
</dbReference>
<keyword evidence="1 11" id="KW-0813">Transport</keyword>
<evidence type="ECO:0000313" key="12">
    <source>
        <dbReference type="EMBL" id="KAF1019114.1"/>
    </source>
</evidence>
<name>A0A7V8JPB7_9BURK</name>
<keyword evidence="3 11" id="KW-0633">Potassium transport</keyword>
<evidence type="ECO:0000256" key="7">
    <source>
        <dbReference type="ARBA" id="ARBA00022958"/>
    </source>
</evidence>
<comment type="function">
    <text evidence="11">Part of the high-affinity ATP-driven potassium transport (or Kdp) system, which catalyzes the hydrolysis of ATP coupled with the electrogenic transport of potassium into the cytoplasm. This subunit acts as a catalytic chaperone that increases the ATP-binding affinity of the ATP-hydrolyzing subunit KdpB by the formation of a transient KdpB/KdpC/ATP ternary complex.</text>
</comment>
<evidence type="ECO:0000256" key="3">
    <source>
        <dbReference type="ARBA" id="ARBA00022538"/>
    </source>
</evidence>
<dbReference type="NCBIfam" id="NF001454">
    <property type="entry name" value="PRK00315.1"/>
    <property type="match status" value="1"/>
</dbReference>
<keyword evidence="2 11" id="KW-1003">Cell membrane</keyword>
<dbReference type="GO" id="GO:0005524">
    <property type="term" value="F:ATP binding"/>
    <property type="evidence" value="ECO:0007669"/>
    <property type="project" value="UniProtKB-UniRule"/>
</dbReference>
<evidence type="ECO:0000256" key="6">
    <source>
        <dbReference type="ARBA" id="ARBA00022840"/>
    </source>
</evidence>
<dbReference type="GO" id="GO:0008556">
    <property type="term" value="F:P-type potassium transmembrane transporter activity"/>
    <property type="evidence" value="ECO:0007669"/>
    <property type="project" value="InterPro"/>
</dbReference>
<keyword evidence="6 11" id="KW-0067">ATP-binding</keyword>
<evidence type="ECO:0000256" key="4">
    <source>
        <dbReference type="ARBA" id="ARBA00022692"/>
    </source>
</evidence>
<dbReference type="PANTHER" id="PTHR30042">
    <property type="entry name" value="POTASSIUM-TRANSPORTING ATPASE C CHAIN"/>
    <property type="match status" value="1"/>
</dbReference>
<keyword evidence="8 11" id="KW-1133">Transmembrane helix</keyword>
<evidence type="ECO:0000256" key="2">
    <source>
        <dbReference type="ARBA" id="ARBA00022475"/>
    </source>
</evidence>
<dbReference type="GO" id="GO:0005886">
    <property type="term" value="C:plasma membrane"/>
    <property type="evidence" value="ECO:0007669"/>
    <property type="project" value="UniProtKB-SubCell"/>
</dbReference>
<keyword evidence="10 11" id="KW-0472">Membrane</keyword>
<keyword evidence="5 11" id="KW-0547">Nucleotide-binding</keyword>
<feature type="transmembrane region" description="Helical" evidence="11">
    <location>
        <begin position="21"/>
        <end position="48"/>
    </location>
</feature>
<organism evidence="12 13">
    <name type="scientific">Paracidovorax wautersii</name>
    <dbReference type="NCBI Taxonomy" id="1177982"/>
    <lineage>
        <taxon>Bacteria</taxon>
        <taxon>Pseudomonadati</taxon>
        <taxon>Pseudomonadota</taxon>
        <taxon>Betaproteobacteria</taxon>
        <taxon>Burkholderiales</taxon>
        <taxon>Comamonadaceae</taxon>
        <taxon>Paracidovorax</taxon>
    </lineage>
</organism>